<dbReference type="InterPro" id="IPR016195">
    <property type="entry name" value="Pol/histidinol_Pase-like"/>
</dbReference>
<dbReference type="GeneID" id="5327773"/>
<dbReference type="OrthoDB" id="63337at2157"/>
<dbReference type="HOGENOM" id="CLU_072983_0_0_2"/>
<dbReference type="Proteomes" id="UP000001106">
    <property type="component" value="Chromosome"/>
</dbReference>
<dbReference type="GO" id="GO:0035312">
    <property type="term" value="F:5'-3' DNA exonuclease activity"/>
    <property type="evidence" value="ECO:0007669"/>
    <property type="project" value="TreeGrafter"/>
</dbReference>
<reference evidence="1" key="1">
    <citation type="submission" date="2007-06" db="EMBL/GenBank/DDBJ databases">
        <title>Complete sequence of Methanococcus aeolicus Nankai-3.</title>
        <authorList>
            <consortium name="US DOE Joint Genome Institute"/>
            <person name="Copeland A."/>
            <person name="Lucas S."/>
            <person name="Lapidus A."/>
            <person name="Barry K."/>
            <person name="Glavina del Rio T."/>
            <person name="Dalin E."/>
            <person name="Tice H."/>
            <person name="Pitluck S."/>
            <person name="Chain P."/>
            <person name="Malfatti S."/>
            <person name="Shin M."/>
            <person name="Vergez L."/>
            <person name="Schmutz J."/>
            <person name="Larimer F."/>
            <person name="Land M."/>
            <person name="Hauser L."/>
            <person name="Kyrpides N."/>
            <person name="Lykidis A."/>
            <person name="Sieprawska-Lupa M."/>
            <person name="Whitman W.B."/>
            <person name="Richardson P."/>
        </authorList>
    </citation>
    <scope>NUCLEOTIDE SEQUENCE [LARGE SCALE GENOMIC DNA]</scope>
    <source>
        <strain evidence="1">Nankai-3</strain>
    </source>
</reference>
<evidence type="ECO:0000313" key="2">
    <source>
        <dbReference type="Proteomes" id="UP000001106"/>
    </source>
</evidence>
<gene>
    <name evidence="1" type="ordered locus">Maeo_0655</name>
</gene>
<dbReference type="PANTHER" id="PTHR42924">
    <property type="entry name" value="EXONUCLEASE"/>
    <property type="match status" value="1"/>
</dbReference>
<dbReference type="Gene3D" id="3.20.20.140">
    <property type="entry name" value="Metal-dependent hydrolases"/>
    <property type="match status" value="1"/>
</dbReference>
<dbReference type="InterPro" id="IPR052018">
    <property type="entry name" value="PHP_domain"/>
</dbReference>
<keyword evidence="2" id="KW-1185">Reference proteome</keyword>
<sequence>MKIDMHVHTINSRCSINPIKLLKKICNLKKITPITADHNVLTKLDFAIAGEEIGTNRGEFIGAFLNEQINEKDIFEAMDKVKEQGGIIYLPHPFDQRRRRALCRFDILHDKEFIKKIDIVEIFNSRCLNNHPNNEAEEYAEKYNILKGVGSDSHFPWEIGNSYMELDEFDKDNPKEFLKSLKNANKFHTKLGTPANILLYSKISKKIHKIAKF</sequence>
<dbReference type="AlphaFoldDB" id="A6UUR7"/>
<dbReference type="STRING" id="419665.Maeo_0655"/>
<dbReference type="Pfam" id="PF13263">
    <property type="entry name" value="PHP_C"/>
    <property type="match status" value="1"/>
</dbReference>
<dbReference type="KEGG" id="mae:Maeo_0655"/>
<dbReference type="eggNOG" id="arCOG00302">
    <property type="taxonomic scope" value="Archaea"/>
</dbReference>
<name>A6UUR7_META3</name>
<proteinExistence type="predicted"/>
<dbReference type="EMBL" id="CP000743">
    <property type="protein sequence ID" value="ABR56239.1"/>
    <property type="molecule type" value="Genomic_DNA"/>
</dbReference>
<dbReference type="PANTHER" id="PTHR42924:SF3">
    <property type="entry name" value="POLYMERASE_HISTIDINOL PHOSPHATASE N-TERMINAL DOMAIN-CONTAINING PROTEIN"/>
    <property type="match status" value="1"/>
</dbReference>
<organism evidence="1 2">
    <name type="scientific">Methanococcus aeolicus (strain ATCC BAA-1280 / DSM 17508 / OCM 812 / Nankai-3)</name>
    <dbReference type="NCBI Taxonomy" id="419665"/>
    <lineage>
        <taxon>Archaea</taxon>
        <taxon>Methanobacteriati</taxon>
        <taxon>Methanobacteriota</taxon>
        <taxon>Methanomada group</taxon>
        <taxon>Methanococci</taxon>
        <taxon>Methanococcales</taxon>
        <taxon>Methanococcaceae</taxon>
        <taxon>Methanococcus</taxon>
    </lineage>
</organism>
<dbReference type="CDD" id="cd07432">
    <property type="entry name" value="PHP_HisPPase"/>
    <property type="match status" value="1"/>
</dbReference>
<dbReference type="GO" id="GO:0004534">
    <property type="term" value="F:5'-3' RNA exonuclease activity"/>
    <property type="evidence" value="ECO:0007669"/>
    <property type="project" value="TreeGrafter"/>
</dbReference>
<accession>A6UUR7</accession>
<protein>
    <submittedName>
        <fullName evidence="1">PHP domain protein</fullName>
    </submittedName>
</protein>
<dbReference type="SUPFAM" id="SSF89550">
    <property type="entry name" value="PHP domain-like"/>
    <property type="match status" value="1"/>
</dbReference>
<evidence type="ECO:0000313" key="1">
    <source>
        <dbReference type="EMBL" id="ABR56239.1"/>
    </source>
</evidence>
<dbReference type="RefSeq" id="WP_011973371.1">
    <property type="nucleotide sequence ID" value="NC_009635.1"/>
</dbReference>